<comment type="caution">
    <text evidence="1">The sequence shown here is derived from an EMBL/GenBank/DDBJ whole genome shotgun (WGS) entry which is preliminary data.</text>
</comment>
<dbReference type="EMBL" id="JAOYOD010000001">
    <property type="protein sequence ID" value="MCV9387917.1"/>
    <property type="molecule type" value="Genomic_DNA"/>
</dbReference>
<organism evidence="1 2">
    <name type="scientific">Reichenbachiella ulvae</name>
    <dbReference type="NCBI Taxonomy" id="2980104"/>
    <lineage>
        <taxon>Bacteria</taxon>
        <taxon>Pseudomonadati</taxon>
        <taxon>Bacteroidota</taxon>
        <taxon>Cytophagia</taxon>
        <taxon>Cytophagales</taxon>
        <taxon>Reichenbachiellaceae</taxon>
        <taxon>Reichenbachiella</taxon>
    </lineage>
</organism>
<dbReference type="Proteomes" id="UP001300692">
    <property type="component" value="Unassembled WGS sequence"/>
</dbReference>
<protein>
    <submittedName>
        <fullName evidence="1">DUF6261 family protein</fullName>
    </submittedName>
</protein>
<evidence type="ECO:0000313" key="1">
    <source>
        <dbReference type="EMBL" id="MCV9387917.1"/>
    </source>
</evidence>
<gene>
    <name evidence="1" type="ORF">N7U62_14640</name>
</gene>
<dbReference type="RefSeq" id="WP_264138735.1">
    <property type="nucleotide sequence ID" value="NZ_JAOYOD010000001.1"/>
</dbReference>
<evidence type="ECO:0000313" key="2">
    <source>
        <dbReference type="Proteomes" id="UP001300692"/>
    </source>
</evidence>
<keyword evidence="2" id="KW-1185">Reference proteome</keyword>
<proteinExistence type="predicted"/>
<reference evidence="1 2" key="1">
    <citation type="submission" date="2022-10" db="EMBL/GenBank/DDBJ databases">
        <title>Comparative genomics and taxonomic characterization of three novel marine species of genus Reichenbachiella exhibiting antioxidant and polysaccharide degradation activities.</title>
        <authorList>
            <person name="Muhammad N."/>
            <person name="Lee Y.-J."/>
            <person name="Ko J."/>
            <person name="Kim S.-G."/>
        </authorList>
    </citation>
    <scope>NUCLEOTIDE SEQUENCE [LARGE SCALE GENOMIC DNA]</scope>
    <source>
        <strain evidence="1 2">ABR2-5</strain>
    </source>
</reference>
<accession>A0ABT3CWA7</accession>
<sequence>MSDVLTLVERKDPVAMKVDTAYTNLKTENDQLTQLLNPIKGSKLTAQMEAADDLRDQLLVGINSIVTGFTYHYEEELRRHAEVLLKHLDQFGGSGLARENYQSETAGINSMLLDWESESALSAAITELNLEGWKTKLQEANDDFSDLFLNRTEENSAGEVVSVREQRNKMRPLYYRLRDVIASYHTIENGAEPYHTVVKQLNALIDKYKRLLTSRQGKAVEELVGID</sequence>
<name>A0ABT3CWA7_9BACT</name>
<dbReference type="InterPro" id="IPR046228">
    <property type="entry name" value="DUF6261"/>
</dbReference>
<dbReference type="Pfam" id="PF19775">
    <property type="entry name" value="DUF6261"/>
    <property type="match status" value="1"/>
</dbReference>